<dbReference type="Proteomes" id="UP001215280">
    <property type="component" value="Unassembled WGS sequence"/>
</dbReference>
<feature type="signal peptide" evidence="2">
    <location>
        <begin position="1"/>
        <end position="26"/>
    </location>
</feature>
<feature type="region of interest" description="Disordered" evidence="1">
    <location>
        <begin position="55"/>
        <end position="84"/>
    </location>
</feature>
<keyword evidence="2" id="KW-0732">Signal</keyword>
<name>A0AAD7J991_9AGAR</name>
<evidence type="ECO:0000256" key="2">
    <source>
        <dbReference type="SAM" id="SignalP"/>
    </source>
</evidence>
<evidence type="ECO:0000256" key="1">
    <source>
        <dbReference type="SAM" id="MobiDB-lite"/>
    </source>
</evidence>
<sequence length="84" mass="8794">MQPTFISSLASFLTCTMISLLRRSLAENSKSGLEYFSPVVVLIRSIAGSGQFVQDTAGTTGGGGHRSRVCSSPRGRGSMGESAH</sequence>
<comment type="caution">
    <text evidence="3">The sequence shown here is derived from an EMBL/GenBank/DDBJ whole genome shotgun (WGS) entry which is preliminary data.</text>
</comment>
<keyword evidence="4" id="KW-1185">Reference proteome</keyword>
<evidence type="ECO:0000313" key="4">
    <source>
        <dbReference type="Proteomes" id="UP001215280"/>
    </source>
</evidence>
<reference evidence="3" key="1">
    <citation type="submission" date="2023-03" db="EMBL/GenBank/DDBJ databases">
        <title>Massive genome expansion in bonnet fungi (Mycena s.s.) driven by repeated elements and novel gene families across ecological guilds.</title>
        <authorList>
            <consortium name="Lawrence Berkeley National Laboratory"/>
            <person name="Harder C.B."/>
            <person name="Miyauchi S."/>
            <person name="Viragh M."/>
            <person name="Kuo A."/>
            <person name="Thoen E."/>
            <person name="Andreopoulos B."/>
            <person name="Lu D."/>
            <person name="Skrede I."/>
            <person name="Drula E."/>
            <person name="Henrissat B."/>
            <person name="Morin E."/>
            <person name="Kohler A."/>
            <person name="Barry K."/>
            <person name="LaButti K."/>
            <person name="Morin E."/>
            <person name="Salamov A."/>
            <person name="Lipzen A."/>
            <person name="Mereny Z."/>
            <person name="Hegedus B."/>
            <person name="Baldrian P."/>
            <person name="Stursova M."/>
            <person name="Weitz H."/>
            <person name="Taylor A."/>
            <person name="Grigoriev I.V."/>
            <person name="Nagy L.G."/>
            <person name="Martin F."/>
            <person name="Kauserud H."/>
        </authorList>
    </citation>
    <scope>NUCLEOTIDE SEQUENCE</scope>
    <source>
        <strain evidence="3">CBHHK188m</strain>
    </source>
</reference>
<accession>A0AAD7J991</accession>
<protein>
    <recommendedName>
        <fullName evidence="5">Secreted protein</fullName>
    </recommendedName>
</protein>
<evidence type="ECO:0000313" key="3">
    <source>
        <dbReference type="EMBL" id="KAJ7757329.1"/>
    </source>
</evidence>
<gene>
    <name evidence="3" type="ORF">DFH07DRAFT_819392</name>
</gene>
<proteinExistence type="predicted"/>
<organism evidence="3 4">
    <name type="scientific">Mycena maculata</name>
    <dbReference type="NCBI Taxonomy" id="230809"/>
    <lineage>
        <taxon>Eukaryota</taxon>
        <taxon>Fungi</taxon>
        <taxon>Dikarya</taxon>
        <taxon>Basidiomycota</taxon>
        <taxon>Agaricomycotina</taxon>
        <taxon>Agaricomycetes</taxon>
        <taxon>Agaricomycetidae</taxon>
        <taxon>Agaricales</taxon>
        <taxon>Marasmiineae</taxon>
        <taxon>Mycenaceae</taxon>
        <taxon>Mycena</taxon>
    </lineage>
</organism>
<feature type="chain" id="PRO_5042124086" description="Secreted protein" evidence="2">
    <location>
        <begin position="27"/>
        <end position="84"/>
    </location>
</feature>
<dbReference type="AlphaFoldDB" id="A0AAD7J991"/>
<dbReference type="EMBL" id="JARJLG010000058">
    <property type="protein sequence ID" value="KAJ7757329.1"/>
    <property type="molecule type" value="Genomic_DNA"/>
</dbReference>
<evidence type="ECO:0008006" key="5">
    <source>
        <dbReference type="Google" id="ProtNLM"/>
    </source>
</evidence>